<dbReference type="SUPFAM" id="SSF82171">
    <property type="entry name" value="DPP6 N-terminal domain-like"/>
    <property type="match status" value="1"/>
</dbReference>
<evidence type="ECO:0000313" key="3">
    <source>
        <dbReference type="EMBL" id="SIS70230.1"/>
    </source>
</evidence>
<feature type="domain" description="Peptidase S9 prolyl oligopeptidase catalytic" evidence="2">
    <location>
        <begin position="644"/>
        <end position="809"/>
    </location>
</feature>
<evidence type="ECO:0000313" key="4">
    <source>
        <dbReference type="Proteomes" id="UP000186744"/>
    </source>
</evidence>
<dbReference type="SUPFAM" id="SSF53474">
    <property type="entry name" value="alpha/beta-Hydrolases"/>
    <property type="match status" value="1"/>
</dbReference>
<evidence type="ECO:0000256" key="1">
    <source>
        <dbReference type="ARBA" id="ARBA00022801"/>
    </source>
</evidence>
<dbReference type="InterPro" id="IPR001375">
    <property type="entry name" value="Peptidase_S9_cat"/>
</dbReference>
<dbReference type="Pfam" id="PF00326">
    <property type="entry name" value="Peptidase_S9"/>
    <property type="match status" value="1"/>
</dbReference>
<dbReference type="STRING" id="373668.SAMN05421786_1011103"/>
<organism evidence="3 4">
    <name type="scientific">Chryseobacterium ureilyticum</name>
    <dbReference type="NCBI Taxonomy" id="373668"/>
    <lineage>
        <taxon>Bacteria</taxon>
        <taxon>Pseudomonadati</taxon>
        <taxon>Bacteroidota</taxon>
        <taxon>Flavobacteriia</taxon>
        <taxon>Flavobacteriales</taxon>
        <taxon>Weeksellaceae</taxon>
        <taxon>Chryseobacterium group</taxon>
        <taxon>Chryseobacterium</taxon>
    </lineage>
</organism>
<dbReference type="Proteomes" id="UP000186744">
    <property type="component" value="Unassembled WGS sequence"/>
</dbReference>
<dbReference type="PANTHER" id="PTHR42776:SF4">
    <property type="entry name" value="ACYLAMINO-ACID-RELEASING ENZYME"/>
    <property type="match status" value="1"/>
</dbReference>
<gene>
    <name evidence="3" type="ORF">SAMN05421786_1011103</name>
</gene>
<dbReference type="InterPro" id="IPR029058">
    <property type="entry name" value="AB_hydrolase_fold"/>
</dbReference>
<proteinExistence type="predicted"/>
<protein>
    <submittedName>
        <fullName evidence="3">Prolyl oligopeptidase family protein</fullName>
    </submittedName>
</protein>
<accession>A0A1N7L966</accession>
<dbReference type="RefSeq" id="WP_076550496.1">
    <property type="nucleotide sequence ID" value="NZ_FTOL01000001.1"/>
</dbReference>
<name>A0A1N7L966_9FLAO</name>
<dbReference type="EMBL" id="FTOL01000001">
    <property type="protein sequence ID" value="SIS70230.1"/>
    <property type="molecule type" value="Genomic_DNA"/>
</dbReference>
<dbReference type="OrthoDB" id="9812921at2"/>
<sequence>MVTKWIMKLLLFILLWLMVGEFSGQEDSKDTMDHWLSGFYGTEGGAMSPDGRWVVMKKDYKDKDSLFIFDTQDKKNSHNIAEQASMGTFHFGHYAMLAGGDNVLWVNLITRVREEYQHVKQSSVWSSDGYCILNTLGELQVMDKEGKILVGDKDIVYYLTDGKGNLFAERKTDSGYDILKLEGKEFKKLISLAELERMELTDSGHYLVIYKQSRRKGFRNLMVMNVLSGKWFYPLGEQDMQADFIRFQEGGKELSCLIEAVNLVPYPEKEVQIWYGSDRDLESRERGSKKSRKYWIWNPERDKAVSLDVEEEETVSSIGNDRYFVVFKSDEMQDYIHHIPDLNISLYTVQTGERNKIGIVRPLLVSSEDGGHLLMMDSTGLWQLLNVETFEKRSIEGLGLKKPYFSKDARTIYFESDNGLWIYAVGNGRLYADTAGLGGKVEILGGRQHPLCTGFNFYQNFIEDNSVLLKVSDQEKEELSYHRLKNKKNTILYSSGENVKSVSFSDDGQKMSVLEENFNSPPKLWMIDTQRKQKELVFDAAVSDPQAKLLKQQIVSYTSSSGLPLKGTLYYPLHYDPSRQYPLIVHIYQKQSDKASTYLLPRYNEVGFNIRILLERGYFVYLPDCITEKGAPGWSGLDCVNRSLDALTEYHLKIDKIGLIGHSFGSYLTNFIATHSNRFSAYISGSGVSDLVSSYFSYNNNYSSPHYWQLETGQYEIGRSFFQDKELYLKNSPVLNADKLSAPILLWTGLKDRNVVPEQTVEFYMALRRSSKQVIALLYPDHGHDLGIGTQEARDLNRRILEWWDYFLKGKSESTWISKEMKKDAD</sequence>
<dbReference type="AlphaFoldDB" id="A0A1N7L966"/>
<dbReference type="PANTHER" id="PTHR42776">
    <property type="entry name" value="SERINE PEPTIDASE S9 FAMILY MEMBER"/>
    <property type="match status" value="1"/>
</dbReference>
<dbReference type="Gene3D" id="3.40.50.1820">
    <property type="entry name" value="alpha/beta hydrolase"/>
    <property type="match status" value="1"/>
</dbReference>
<reference evidence="4" key="1">
    <citation type="submission" date="2017-01" db="EMBL/GenBank/DDBJ databases">
        <authorList>
            <person name="Varghese N."/>
            <person name="Submissions S."/>
        </authorList>
    </citation>
    <scope>NUCLEOTIDE SEQUENCE [LARGE SCALE GENOMIC DNA]</scope>
    <source>
        <strain evidence="4">DSM 18017</strain>
    </source>
</reference>
<dbReference type="GO" id="GO:0004252">
    <property type="term" value="F:serine-type endopeptidase activity"/>
    <property type="evidence" value="ECO:0007669"/>
    <property type="project" value="TreeGrafter"/>
</dbReference>
<evidence type="ECO:0000259" key="2">
    <source>
        <dbReference type="Pfam" id="PF00326"/>
    </source>
</evidence>
<keyword evidence="4" id="KW-1185">Reference proteome</keyword>
<keyword evidence="1" id="KW-0378">Hydrolase</keyword>
<dbReference type="GO" id="GO:0006508">
    <property type="term" value="P:proteolysis"/>
    <property type="evidence" value="ECO:0007669"/>
    <property type="project" value="InterPro"/>
</dbReference>